<dbReference type="EMBL" id="ASHM01022824">
    <property type="protein sequence ID" value="PNX71059.1"/>
    <property type="molecule type" value="Genomic_DNA"/>
</dbReference>
<evidence type="ECO:0000313" key="2">
    <source>
        <dbReference type="EMBL" id="PNX71059.1"/>
    </source>
</evidence>
<accession>A0A2K3KXQ2</accession>
<proteinExistence type="predicted"/>
<sequence length="47" mass="4944">MSSSSSSTDLPSVSVSESNKATSSYLSFTSFPDTVFPDGNNGSANWY</sequence>
<evidence type="ECO:0000313" key="3">
    <source>
        <dbReference type="Proteomes" id="UP000236291"/>
    </source>
</evidence>
<gene>
    <name evidence="2" type="ORF">L195_g026930</name>
</gene>
<name>A0A2K3KXQ2_TRIPR</name>
<feature type="region of interest" description="Disordered" evidence="1">
    <location>
        <begin position="28"/>
        <end position="47"/>
    </location>
</feature>
<protein>
    <submittedName>
        <fullName evidence="2">Uncharacterized protein</fullName>
    </submittedName>
</protein>
<comment type="caution">
    <text evidence="2">The sequence shown here is derived from an EMBL/GenBank/DDBJ whole genome shotgun (WGS) entry which is preliminary data.</text>
</comment>
<reference evidence="2 3" key="1">
    <citation type="journal article" date="2014" name="Am. J. Bot.">
        <title>Genome assembly and annotation for red clover (Trifolium pratense; Fabaceae).</title>
        <authorList>
            <person name="Istvanek J."/>
            <person name="Jaros M."/>
            <person name="Krenek A."/>
            <person name="Repkova J."/>
        </authorList>
    </citation>
    <scope>NUCLEOTIDE SEQUENCE [LARGE SCALE GENOMIC DNA]</scope>
    <source>
        <strain evidence="3">cv. Tatra</strain>
        <tissue evidence="2">Young leaves</tissue>
    </source>
</reference>
<organism evidence="2 3">
    <name type="scientific">Trifolium pratense</name>
    <name type="common">Red clover</name>
    <dbReference type="NCBI Taxonomy" id="57577"/>
    <lineage>
        <taxon>Eukaryota</taxon>
        <taxon>Viridiplantae</taxon>
        <taxon>Streptophyta</taxon>
        <taxon>Embryophyta</taxon>
        <taxon>Tracheophyta</taxon>
        <taxon>Spermatophyta</taxon>
        <taxon>Magnoliopsida</taxon>
        <taxon>eudicotyledons</taxon>
        <taxon>Gunneridae</taxon>
        <taxon>Pentapetalae</taxon>
        <taxon>rosids</taxon>
        <taxon>fabids</taxon>
        <taxon>Fabales</taxon>
        <taxon>Fabaceae</taxon>
        <taxon>Papilionoideae</taxon>
        <taxon>50 kb inversion clade</taxon>
        <taxon>NPAAA clade</taxon>
        <taxon>Hologalegina</taxon>
        <taxon>IRL clade</taxon>
        <taxon>Trifolieae</taxon>
        <taxon>Trifolium</taxon>
    </lineage>
</organism>
<reference evidence="2 3" key="2">
    <citation type="journal article" date="2017" name="Front. Plant Sci.">
        <title>Gene Classification and Mining of Molecular Markers Useful in Red Clover (Trifolium pratense) Breeding.</title>
        <authorList>
            <person name="Istvanek J."/>
            <person name="Dluhosova J."/>
            <person name="Dluhos P."/>
            <person name="Patkova L."/>
            <person name="Nedelnik J."/>
            <person name="Repkova J."/>
        </authorList>
    </citation>
    <scope>NUCLEOTIDE SEQUENCE [LARGE SCALE GENOMIC DNA]</scope>
    <source>
        <strain evidence="3">cv. Tatra</strain>
        <tissue evidence="2">Young leaves</tissue>
    </source>
</reference>
<dbReference type="AlphaFoldDB" id="A0A2K3KXQ2"/>
<dbReference type="Proteomes" id="UP000236291">
    <property type="component" value="Unassembled WGS sequence"/>
</dbReference>
<evidence type="ECO:0000256" key="1">
    <source>
        <dbReference type="SAM" id="MobiDB-lite"/>
    </source>
</evidence>